<sequence length="282" mass="33078">MKTTTKFGQKAQDLISHKLFDNSLIEEMPATDKHNFSKTSTEWLEYFRFNRENLLPIPWEASYRLSDIEKTNISNSIRSFQLGESSEGTNLLKAARAYAAISGDSVYVETLKLFIAEEQRHAADLARFMKQQEIPLAQRHWTDTIFRKLRKLANLEFAIAVLLTAELMALVYYKALADATRSAVLKQLCQQILRDENQHIYFQSEQLGKIRYRRSTWQLYCTDLLHRLFFNATLLVVWLDHYKVFRAGGYSFSRFSQEVWIEFDNAIQTMHRKPQNTQSQKL</sequence>
<reference evidence="1" key="1">
    <citation type="journal article" date="2015" name="ISME J.">
        <title>Draft Genome Sequence of Streptomyces incarnatus NRRL8089, which Produces the Nucleoside Antibiotic Sinefungin.</title>
        <authorList>
            <person name="Oshima K."/>
            <person name="Hattori M."/>
            <person name="Shimizu H."/>
            <person name="Fukuda K."/>
            <person name="Nemoto M."/>
            <person name="Inagaki K."/>
            <person name="Tamura T."/>
        </authorList>
    </citation>
    <scope>NUCLEOTIDE SEQUENCE</scope>
    <source>
        <strain evidence="1">FACHB-1375</strain>
    </source>
</reference>
<dbReference type="Proteomes" id="UP000641646">
    <property type="component" value="Unassembled WGS sequence"/>
</dbReference>
<accession>A0A926VPK0</accession>
<dbReference type="RefSeq" id="WP_190475450.1">
    <property type="nucleotide sequence ID" value="NZ_JACJPW010000186.1"/>
</dbReference>
<dbReference type="SUPFAM" id="SSF47240">
    <property type="entry name" value="Ferritin-like"/>
    <property type="match status" value="1"/>
</dbReference>
<dbReference type="Gene3D" id="1.10.620.20">
    <property type="entry name" value="Ribonucleotide Reductase, subunit A"/>
    <property type="match status" value="1"/>
</dbReference>
<dbReference type="GO" id="GO:0016491">
    <property type="term" value="F:oxidoreductase activity"/>
    <property type="evidence" value="ECO:0007669"/>
    <property type="project" value="InterPro"/>
</dbReference>
<dbReference type="EMBL" id="JACJPW010000186">
    <property type="protein sequence ID" value="MBD2186284.1"/>
    <property type="molecule type" value="Genomic_DNA"/>
</dbReference>
<reference evidence="1" key="2">
    <citation type="submission" date="2020-08" db="EMBL/GenBank/DDBJ databases">
        <authorList>
            <person name="Chen M."/>
            <person name="Teng W."/>
            <person name="Zhao L."/>
            <person name="Hu C."/>
            <person name="Zhou Y."/>
            <person name="Han B."/>
            <person name="Song L."/>
            <person name="Shu W."/>
        </authorList>
    </citation>
    <scope>NUCLEOTIDE SEQUENCE</scope>
    <source>
        <strain evidence="1">FACHB-1375</strain>
    </source>
</reference>
<dbReference type="CDD" id="cd00657">
    <property type="entry name" value="Ferritin_like"/>
    <property type="match status" value="1"/>
</dbReference>
<dbReference type="InterPro" id="IPR012348">
    <property type="entry name" value="RNR-like"/>
</dbReference>
<proteinExistence type="predicted"/>
<name>A0A926VPK0_9CYAN</name>
<evidence type="ECO:0000313" key="2">
    <source>
        <dbReference type="Proteomes" id="UP000641646"/>
    </source>
</evidence>
<keyword evidence="2" id="KW-1185">Reference proteome</keyword>
<protein>
    <submittedName>
        <fullName evidence="1">Ferritin-like domain-containing protein</fullName>
    </submittedName>
</protein>
<organism evidence="1 2">
    <name type="scientific">Aerosakkonema funiforme FACHB-1375</name>
    <dbReference type="NCBI Taxonomy" id="2949571"/>
    <lineage>
        <taxon>Bacteria</taxon>
        <taxon>Bacillati</taxon>
        <taxon>Cyanobacteriota</taxon>
        <taxon>Cyanophyceae</taxon>
        <taxon>Oscillatoriophycideae</taxon>
        <taxon>Aerosakkonematales</taxon>
        <taxon>Aerosakkonemataceae</taxon>
        <taxon>Aerosakkonema</taxon>
    </lineage>
</organism>
<dbReference type="AlphaFoldDB" id="A0A926VPK0"/>
<evidence type="ECO:0000313" key="1">
    <source>
        <dbReference type="EMBL" id="MBD2186284.1"/>
    </source>
</evidence>
<comment type="caution">
    <text evidence="1">The sequence shown here is derived from an EMBL/GenBank/DDBJ whole genome shotgun (WGS) entry which is preliminary data.</text>
</comment>
<dbReference type="InterPro" id="IPR009078">
    <property type="entry name" value="Ferritin-like_SF"/>
</dbReference>
<gene>
    <name evidence="1" type="ORF">H6G03_35410</name>
</gene>